<accession>A0A9X4M2Z3</accession>
<evidence type="ECO:0000256" key="4">
    <source>
        <dbReference type="RuleBase" id="RU004514"/>
    </source>
</evidence>
<organism evidence="6 7">
    <name type="scientific">Speluncibacter jeojiensis</name>
    <dbReference type="NCBI Taxonomy" id="2710754"/>
    <lineage>
        <taxon>Bacteria</taxon>
        <taxon>Bacillati</taxon>
        <taxon>Actinomycetota</taxon>
        <taxon>Actinomycetes</taxon>
        <taxon>Mycobacteriales</taxon>
        <taxon>Speluncibacteraceae</taxon>
        <taxon>Speluncibacter</taxon>
    </lineage>
</organism>
<dbReference type="GO" id="GO:0030170">
    <property type="term" value="F:pyridoxal phosphate binding"/>
    <property type="evidence" value="ECO:0007669"/>
    <property type="project" value="UniProtKB-UniRule"/>
</dbReference>
<name>A0A9X4M2Z3_9ACTN</name>
<keyword evidence="1 2" id="KW-0663">Pyridoxal phosphate</keyword>
<dbReference type="Proteomes" id="UP001152755">
    <property type="component" value="Unassembled WGS sequence"/>
</dbReference>
<comment type="similarity">
    <text evidence="2 4">Belongs to the pyridoxal phosphate-binding protein YggS/PROSC family.</text>
</comment>
<dbReference type="Pfam" id="PF01168">
    <property type="entry name" value="Ala_racemase_N"/>
    <property type="match status" value="1"/>
</dbReference>
<dbReference type="CDD" id="cd00635">
    <property type="entry name" value="PLPDE_III_YBL036c_like"/>
    <property type="match status" value="1"/>
</dbReference>
<dbReference type="InterPro" id="IPR001608">
    <property type="entry name" value="Ala_racemase_N"/>
</dbReference>
<keyword evidence="7" id="KW-1185">Reference proteome</keyword>
<evidence type="ECO:0000313" key="7">
    <source>
        <dbReference type="Proteomes" id="UP001152755"/>
    </source>
</evidence>
<evidence type="ECO:0000256" key="1">
    <source>
        <dbReference type="ARBA" id="ARBA00022898"/>
    </source>
</evidence>
<comment type="cofactor">
    <cofactor evidence="3">
        <name>pyridoxal 5'-phosphate</name>
        <dbReference type="ChEBI" id="CHEBI:597326"/>
    </cofactor>
</comment>
<evidence type="ECO:0000313" key="6">
    <source>
        <dbReference type="EMBL" id="MDG3013456.1"/>
    </source>
</evidence>
<dbReference type="PIRSF" id="PIRSF004848">
    <property type="entry name" value="YBL036c_PLPDEIII"/>
    <property type="match status" value="1"/>
</dbReference>
<protein>
    <recommendedName>
        <fullName evidence="2">Pyridoxal phosphate homeostasis protein</fullName>
        <shortName evidence="2">PLP homeostasis protein</shortName>
    </recommendedName>
</protein>
<evidence type="ECO:0000256" key="2">
    <source>
        <dbReference type="HAMAP-Rule" id="MF_02087"/>
    </source>
</evidence>
<dbReference type="Gene3D" id="3.20.20.10">
    <property type="entry name" value="Alanine racemase"/>
    <property type="match status" value="1"/>
</dbReference>
<dbReference type="HAMAP" id="MF_02087">
    <property type="entry name" value="PLP_homeostasis"/>
    <property type="match status" value="1"/>
</dbReference>
<evidence type="ECO:0000259" key="5">
    <source>
        <dbReference type="Pfam" id="PF01168"/>
    </source>
</evidence>
<proteinExistence type="inferred from homology"/>
<dbReference type="PANTHER" id="PTHR10146">
    <property type="entry name" value="PROLINE SYNTHETASE CO-TRANSCRIBED BACTERIAL HOMOLOG PROTEIN"/>
    <property type="match status" value="1"/>
</dbReference>
<evidence type="ECO:0000256" key="3">
    <source>
        <dbReference type="PIRSR" id="PIRSR004848-1"/>
    </source>
</evidence>
<dbReference type="AlphaFoldDB" id="A0A9X4M2Z3"/>
<sequence length="248" mass="26147">MTVDPTERAVQIRTALDEVRARLAAACTVAQRDPATVALLPVTKYFPAADAMTLIELGCRDLGESREQEASAKVAACRELGGQEAGRVRWHMLGRVQRNKARAISRWASTVHSVDSARLVDALAAASRAALDAGERSTPLRVLLQLSLDGDPARGGVVVDELPALADRVEQAEAVELVGLMAVPPLGTDPDAAFETLAGIRAGFLREHPDSTELSAGMSGDLESAVRHGSTCVRVGTALLGARPIASR</sequence>
<dbReference type="PANTHER" id="PTHR10146:SF14">
    <property type="entry name" value="PYRIDOXAL PHOSPHATE HOMEOSTASIS PROTEIN"/>
    <property type="match status" value="1"/>
</dbReference>
<reference evidence="6" key="1">
    <citation type="submission" date="2022-08" db="EMBL/GenBank/DDBJ databases">
        <title>Genome analysis of Corynebacteriales strain.</title>
        <authorList>
            <person name="Lee S.D."/>
        </authorList>
    </citation>
    <scope>NUCLEOTIDE SEQUENCE</scope>
    <source>
        <strain evidence="6">D3-21</strain>
    </source>
</reference>
<feature type="modified residue" description="N6-(pyridoxal phosphate)lysine" evidence="2 3">
    <location>
        <position position="44"/>
    </location>
</feature>
<dbReference type="InterPro" id="IPR029066">
    <property type="entry name" value="PLP-binding_barrel"/>
</dbReference>
<gene>
    <name evidence="6" type="ORF">NVS88_02670</name>
</gene>
<feature type="domain" description="Alanine racemase N-terminal" evidence="5">
    <location>
        <begin position="36"/>
        <end position="244"/>
    </location>
</feature>
<dbReference type="NCBIfam" id="TIGR00044">
    <property type="entry name" value="YggS family pyridoxal phosphate-dependent enzyme"/>
    <property type="match status" value="1"/>
</dbReference>
<dbReference type="EMBL" id="JANRHA010000001">
    <property type="protein sequence ID" value="MDG3013456.1"/>
    <property type="molecule type" value="Genomic_DNA"/>
</dbReference>
<comment type="function">
    <text evidence="2">Pyridoxal 5'-phosphate (PLP)-binding protein, which is involved in PLP homeostasis.</text>
</comment>
<comment type="caution">
    <text evidence="6">The sequence shown here is derived from an EMBL/GenBank/DDBJ whole genome shotgun (WGS) entry which is preliminary data.</text>
</comment>
<dbReference type="RefSeq" id="WP_277834500.1">
    <property type="nucleotide sequence ID" value="NZ_JAAIVF010000006.1"/>
</dbReference>
<dbReference type="SUPFAM" id="SSF51419">
    <property type="entry name" value="PLP-binding barrel"/>
    <property type="match status" value="1"/>
</dbReference>
<dbReference type="InterPro" id="IPR011078">
    <property type="entry name" value="PyrdxlP_homeostasis"/>
</dbReference>